<feature type="signal peptide" evidence="1">
    <location>
        <begin position="1"/>
        <end position="20"/>
    </location>
</feature>
<dbReference type="InterPro" id="IPR041662">
    <property type="entry name" value="SusD-like_2"/>
</dbReference>
<keyword evidence="2" id="KW-0449">Lipoprotein</keyword>
<evidence type="ECO:0000313" key="3">
    <source>
        <dbReference type="Proteomes" id="UP001597461"/>
    </source>
</evidence>
<reference evidence="3" key="1">
    <citation type="journal article" date="2019" name="Int. J. Syst. Evol. Microbiol.">
        <title>The Global Catalogue of Microorganisms (GCM) 10K type strain sequencing project: providing services to taxonomists for standard genome sequencing and annotation.</title>
        <authorList>
            <consortium name="The Broad Institute Genomics Platform"/>
            <consortium name="The Broad Institute Genome Sequencing Center for Infectious Disease"/>
            <person name="Wu L."/>
            <person name="Ma J."/>
        </authorList>
    </citation>
    <scope>NUCLEOTIDE SEQUENCE [LARGE SCALE GENOMIC DNA]</scope>
    <source>
        <strain evidence="3">KCTC 42866</strain>
    </source>
</reference>
<keyword evidence="3" id="KW-1185">Reference proteome</keyword>
<dbReference type="Proteomes" id="UP001597461">
    <property type="component" value="Unassembled WGS sequence"/>
</dbReference>
<dbReference type="InterPro" id="IPR011990">
    <property type="entry name" value="TPR-like_helical_dom_sf"/>
</dbReference>
<protein>
    <submittedName>
        <fullName evidence="2">SusD/RagB family nutrient-binding outer membrane lipoprotein</fullName>
    </submittedName>
</protein>
<evidence type="ECO:0000313" key="2">
    <source>
        <dbReference type="EMBL" id="MFD2584976.1"/>
    </source>
</evidence>
<name>A0ABW5MQ93_9SPHI</name>
<feature type="chain" id="PRO_5045379963" evidence="1">
    <location>
        <begin position="21"/>
        <end position="489"/>
    </location>
</feature>
<dbReference type="Pfam" id="PF12771">
    <property type="entry name" value="SusD-like_2"/>
    <property type="match status" value="1"/>
</dbReference>
<dbReference type="Gene3D" id="1.25.40.390">
    <property type="match status" value="1"/>
</dbReference>
<sequence>MKNNYIKYKALMFSAMVFLAFGCKKTLDINVSPNNPLIETTTPEVLFPSAVASTAGRVGGDLTILGGIWSQYYTQANASNQYKTIDSYALTRNDFNGSYNELFSGALADYQLAINLAKAKSDWRYNLMATVMKAYTYQVLVDLYDKVPYTEALKGVDNLQPKFDDGYTIYVGLLAEINDALAKDYTSVALSSDQKKTDFLFGGDMSLWTKFANTLKLKMYLRMVNAKPAEAQAGITKLYTDGANFLTTNAGFATFEGTPDNSNPFYEYNIRRLNTTTNLRASKTFTSWLTTNNDPRVNYYFGTSNPTPMNQGDYTATATQQPTYASATVFAQTAKDPVWFISAAESYLMQAEALERYYGGTGAQAMYQNGVRAAFTQVGLATTSVPAAYLVYTGTFDQKLEKIIVQKWASFAGSHSLEGFFEQERTGYPKTSAVYSTDASYIPGQWVYSKNGVTSGLFPKRLVFPASSRDRNSNTPAEVPITTKVWWGK</sequence>
<proteinExistence type="predicted"/>
<dbReference type="SUPFAM" id="SSF48452">
    <property type="entry name" value="TPR-like"/>
    <property type="match status" value="1"/>
</dbReference>
<dbReference type="EMBL" id="JBHULL010000043">
    <property type="protein sequence ID" value="MFD2584976.1"/>
    <property type="molecule type" value="Genomic_DNA"/>
</dbReference>
<accession>A0ABW5MQ93</accession>
<evidence type="ECO:0000256" key="1">
    <source>
        <dbReference type="SAM" id="SignalP"/>
    </source>
</evidence>
<keyword evidence="1" id="KW-0732">Signal</keyword>
<gene>
    <name evidence="2" type="ORF">ACFSR6_20940</name>
</gene>
<comment type="caution">
    <text evidence="2">The sequence shown here is derived from an EMBL/GenBank/DDBJ whole genome shotgun (WGS) entry which is preliminary data.</text>
</comment>
<organism evidence="2 3">
    <name type="scientific">Pedobacter vanadiisoli</name>
    <dbReference type="NCBI Taxonomy" id="1761975"/>
    <lineage>
        <taxon>Bacteria</taxon>
        <taxon>Pseudomonadati</taxon>
        <taxon>Bacteroidota</taxon>
        <taxon>Sphingobacteriia</taxon>
        <taxon>Sphingobacteriales</taxon>
        <taxon>Sphingobacteriaceae</taxon>
        <taxon>Pedobacter</taxon>
    </lineage>
</organism>
<dbReference type="RefSeq" id="WP_379082608.1">
    <property type="nucleotide sequence ID" value="NZ_JBHULL010000043.1"/>
</dbReference>
<dbReference type="PROSITE" id="PS51257">
    <property type="entry name" value="PROKAR_LIPOPROTEIN"/>
    <property type="match status" value="1"/>
</dbReference>